<dbReference type="InterPro" id="IPR008775">
    <property type="entry name" value="Phytyl_CoA_dOase-like"/>
</dbReference>
<sequence length="365" mass="42769">MHRFLPEKLKEKLPSGWNDTMFWTAALSGGKKIYFDYCCEFKTPKSYQPKVKVAPEFQLSPENIKFFYENGYLGPFKLMSEDEAENLREYLLNSVVNTVPPQVDRSSYKFEETGNIAEDLLPESNLLTEEYKEYFSERFKTLNRHLDNSTLLALFKRPEIVERCAQLLGPNLLLWRSRFFEIYPHSSGTQWHQNSNWLYENMRDSVVNPSDSSELFQLTCWIALTDANKEKGSMMVIPGTHQTIYPIQRGSTLTDDNNLHLHSFGYGDIDYPIDNTEKKLIEMKAGEFFLFTERVIHGSCENTTDSSRWAVNFRLVKTDTRIYTEEMLEKGHKDTYHNVKNLCLDYWKAVLVRGEDHFGYNRLLK</sequence>
<evidence type="ECO:0008006" key="3">
    <source>
        <dbReference type="Google" id="ProtNLM"/>
    </source>
</evidence>
<protein>
    <recommendedName>
        <fullName evidence="3">Phytanoyl-CoA dioxygenase family protein</fullName>
    </recommendedName>
</protein>
<dbReference type="Gene3D" id="2.60.120.620">
    <property type="entry name" value="q2cbj1_9rhob like domain"/>
    <property type="match status" value="1"/>
</dbReference>
<dbReference type="EMBL" id="RCBY01000082">
    <property type="protein sequence ID" value="RQH40902.1"/>
    <property type="molecule type" value="Genomic_DNA"/>
</dbReference>
<organism evidence="1 2">
    <name type="scientific">Okeania hirsuta</name>
    <dbReference type="NCBI Taxonomy" id="1458930"/>
    <lineage>
        <taxon>Bacteria</taxon>
        <taxon>Bacillati</taxon>
        <taxon>Cyanobacteriota</taxon>
        <taxon>Cyanophyceae</taxon>
        <taxon>Oscillatoriophycideae</taxon>
        <taxon>Oscillatoriales</taxon>
        <taxon>Microcoleaceae</taxon>
        <taxon>Okeania</taxon>
    </lineage>
</organism>
<name>A0A3N6PBG8_9CYAN</name>
<reference evidence="1 2" key="1">
    <citation type="journal article" date="2018" name="ACS Chem. Biol.">
        <title>Ketoreductase domain dysfunction expands chemodiversity: malyngamide biosynthesis in the cyanobacterium Okeania hirsuta.</title>
        <authorList>
            <person name="Moss N.A."/>
            <person name="Leao T."/>
            <person name="Rankin M."/>
            <person name="McCullough T.M."/>
            <person name="Qu P."/>
            <person name="Korobeynikov A."/>
            <person name="Smith J.L."/>
            <person name="Gerwick L."/>
            <person name="Gerwick W.H."/>
        </authorList>
    </citation>
    <scope>NUCLEOTIDE SEQUENCE [LARGE SCALE GENOMIC DNA]</scope>
    <source>
        <strain evidence="1 2">PAB10Feb10-1</strain>
    </source>
</reference>
<dbReference type="PANTHER" id="PTHR20883">
    <property type="entry name" value="PHYTANOYL-COA DIOXYGENASE DOMAIN CONTAINING 1"/>
    <property type="match status" value="1"/>
</dbReference>
<dbReference type="Pfam" id="PF05721">
    <property type="entry name" value="PhyH"/>
    <property type="match status" value="1"/>
</dbReference>
<gene>
    <name evidence="1" type="ORF">D5R40_15670</name>
</gene>
<proteinExistence type="predicted"/>
<dbReference type="GO" id="GO:0016706">
    <property type="term" value="F:2-oxoglutarate-dependent dioxygenase activity"/>
    <property type="evidence" value="ECO:0007669"/>
    <property type="project" value="UniProtKB-ARBA"/>
</dbReference>
<dbReference type="Proteomes" id="UP000269154">
    <property type="component" value="Unassembled WGS sequence"/>
</dbReference>
<dbReference type="AlphaFoldDB" id="A0A3N6PBG8"/>
<accession>A0A3N6PBG8</accession>
<comment type="caution">
    <text evidence="1">The sequence shown here is derived from an EMBL/GenBank/DDBJ whole genome shotgun (WGS) entry which is preliminary data.</text>
</comment>
<dbReference type="RefSeq" id="WP_124154861.1">
    <property type="nucleotide sequence ID" value="NZ_CAWOLW010000698.1"/>
</dbReference>
<dbReference type="SUPFAM" id="SSF51197">
    <property type="entry name" value="Clavaminate synthase-like"/>
    <property type="match status" value="1"/>
</dbReference>
<keyword evidence="2" id="KW-1185">Reference proteome</keyword>
<evidence type="ECO:0000313" key="2">
    <source>
        <dbReference type="Proteomes" id="UP000269154"/>
    </source>
</evidence>
<dbReference type="GO" id="GO:0005506">
    <property type="term" value="F:iron ion binding"/>
    <property type="evidence" value="ECO:0007669"/>
    <property type="project" value="UniProtKB-ARBA"/>
</dbReference>
<dbReference type="PANTHER" id="PTHR20883:SF48">
    <property type="entry name" value="ECTOINE DIOXYGENASE"/>
    <property type="match status" value="1"/>
</dbReference>
<evidence type="ECO:0000313" key="1">
    <source>
        <dbReference type="EMBL" id="RQH40902.1"/>
    </source>
</evidence>